<feature type="region of interest" description="Disordered" evidence="2">
    <location>
        <begin position="118"/>
        <end position="176"/>
    </location>
</feature>
<dbReference type="Pfam" id="PF05517">
    <property type="entry name" value="p25-alpha"/>
    <property type="match status" value="2"/>
</dbReference>
<reference evidence="3" key="1">
    <citation type="submission" date="2020-05" db="EMBL/GenBank/DDBJ databases">
        <title>Phylogenomic resolution of chytrid fungi.</title>
        <authorList>
            <person name="Stajich J.E."/>
            <person name="Amses K."/>
            <person name="Simmons R."/>
            <person name="Seto K."/>
            <person name="Myers J."/>
            <person name="Bonds A."/>
            <person name="Quandt C.A."/>
            <person name="Barry K."/>
            <person name="Liu P."/>
            <person name="Grigoriev I."/>
            <person name="Longcore J.E."/>
            <person name="James T.Y."/>
        </authorList>
    </citation>
    <scope>NUCLEOTIDE SEQUENCE</scope>
    <source>
        <strain evidence="3">PLAUS21</strain>
    </source>
</reference>
<dbReference type="Gene3D" id="1.10.238.10">
    <property type="entry name" value="EF-hand"/>
    <property type="match status" value="1"/>
</dbReference>
<evidence type="ECO:0000256" key="2">
    <source>
        <dbReference type="SAM" id="MobiDB-lite"/>
    </source>
</evidence>
<dbReference type="PANTHER" id="PTHR12932">
    <property type="entry name" value="P25 ALPHA-RELATED"/>
    <property type="match status" value="1"/>
</dbReference>
<evidence type="ECO:0000313" key="4">
    <source>
        <dbReference type="Proteomes" id="UP001210925"/>
    </source>
</evidence>
<dbReference type="GO" id="GO:0015631">
    <property type="term" value="F:tubulin binding"/>
    <property type="evidence" value="ECO:0007669"/>
    <property type="project" value="InterPro"/>
</dbReference>
<dbReference type="InterPro" id="IPR011992">
    <property type="entry name" value="EF-hand-dom_pair"/>
</dbReference>
<dbReference type="InterPro" id="IPR008907">
    <property type="entry name" value="TPP/p25"/>
</dbReference>
<evidence type="ECO:0000313" key="3">
    <source>
        <dbReference type="EMBL" id="KAJ3260982.1"/>
    </source>
</evidence>
<feature type="compositionally biased region" description="Polar residues" evidence="2">
    <location>
        <begin position="255"/>
        <end position="265"/>
    </location>
</feature>
<dbReference type="GO" id="GO:0046785">
    <property type="term" value="P:microtubule polymerization"/>
    <property type="evidence" value="ECO:0007669"/>
    <property type="project" value="InterPro"/>
</dbReference>
<organism evidence="3 4">
    <name type="scientific">Boothiomyces macroporosus</name>
    <dbReference type="NCBI Taxonomy" id="261099"/>
    <lineage>
        <taxon>Eukaryota</taxon>
        <taxon>Fungi</taxon>
        <taxon>Fungi incertae sedis</taxon>
        <taxon>Chytridiomycota</taxon>
        <taxon>Chytridiomycota incertae sedis</taxon>
        <taxon>Chytridiomycetes</taxon>
        <taxon>Rhizophydiales</taxon>
        <taxon>Terramycetaceae</taxon>
        <taxon>Boothiomyces</taxon>
    </lineage>
</organism>
<protein>
    <submittedName>
        <fullName evidence="3">Uncharacterized protein</fullName>
    </submittedName>
</protein>
<dbReference type="EMBL" id="JADGKB010000008">
    <property type="protein sequence ID" value="KAJ3260982.1"/>
    <property type="molecule type" value="Genomic_DNA"/>
</dbReference>
<name>A0AAD5UPI9_9FUNG</name>
<comment type="caution">
    <text evidence="3">The sequence shown here is derived from an EMBL/GenBank/DDBJ whole genome shotgun (WGS) entry which is preliminary data.</text>
</comment>
<accession>A0AAD5UPI9</accession>
<sequence length="265" mass="29359">MADIESLYHLFESFCQFGSNRNLSGGGSLQNLKGPEMDNAKWAKFTRDCKLLDRTITSTECDIVFNKIKVKNERKINFDQFQECLRHIAAKKYSSKSPTEAYPNVQMDVTARLTDPSQYTGRHKAQHSEMEKSKSTSSGNLADSSRNSQASIQKNYGSSSKLNQASSGKRGYTSTLTPSVEKLDNIANQPKKADFKSSLPKLNEKSNVYDRLTDSKGYTGSHKHRFDEHGVGKGLSGRDSTPKGSGSHGVYRGGNVNSLSQILRN</sequence>
<dbReference type="GO" id="GO:0032273">
    <property type="term" value="P:positive regulation of protein polymerization"/>
    <property type="evidence" value="ECO:0007669"/>
    <property type="project" value="TreeGrafter"/>
</dbReference>
<comment type="similarity">
    <text evidence="1">Belongs to the TPPP family.</text>
</comment>
<dbReference type="GO" id="GO:0005874">
    <property type="term" value="C:microtubule"/>
    <property type="evidence" value="ECO:0007669"/>
    <property type="project" value="TreeGrafter"/>
</dbReference>
<feature type="compositionally biased region" description="Polar residues" evidence="2">
    <location>
        <begin position="135"/>
        <end position="176"/>
    </location>
</feature>
<keyword evidence="4" id="KW-1185">Reference proteome</keyword>
<proteinExistence type="inferred from homology"/>
<dbReference type="SUPFAM" id="SSF47473">
    <property type="entry name" value="EF-hand"/>
    <property type="match status" value="1"/>
</dbReference>
<evidence type="ECO:0000256" key="1">
    <source>
        <dbReference type="ARBA" id="ARBA00010994"/>
    </source>
</evidence>
<feature type="region of interest" description="Disordered" evidence="2">
    <location>
        <begin position="206"/>
        <end position="265"/>
    </location>
</feature>
<gene>
    <name evidence="3" type="ORF">HK103_006937</name>
</gene>
<dbReference type="AlphaFoldDB" id="A0AAD5UPI9"/>
<dbReference type="PANTHER" id="PTHR12932:SF9">
    <property type="entry name" value="TUBULIN POLYMERIZATION-PROMOTING PROTEIN HOMOLOG"/>
    <property type="match status" value="1"/>
</dbReference>
<dbReference type="Proteomes" id="UP001210925">
    <property type="component" value="Unassembled WGS sequence"/>
</dbReference>
<dbReference type="GO" id="GO:0001578">
    <property type="term" value="P:microtubule bundle formation"/>
    <property type="evidence" value="ECO:0007669"/>
    <property type="project" value="TreeGrafter"/>
</dbReference>